<dbReference type="RefSeq" id="WP_247812906.1">
    <property type="nucleotide sequence ID" value="NZ_CP095855.1"/>
</dbReference>
<dbReference type="PANTHER" id="PTHR41244">
    <property type="entry name" value="RHAMNAN SYNTHESIS F"/>
    <property type="match status" value="1"/>
</dbReference>
<organism evidence="1 2">
    <name type="scientific">Chitinophaga filiformis</name>
    <name type="common">Myxococcus filiformis</name>
    <name type="synonym">Flexibacter filiformis</name>
    <dbReference type="NCBI Taxonomy" id="104663"/>
    <lineage>
        <taxon>Bacteria</taxon>
        <taxon>Pseudomonadati</taxon>
        <taxon>Bacteroidota</taxon>
        <taxon>Chitinophagia</taxon>
        <taxon>Chitinophagales</taxon>
        <taxon>Chitinophagaceae</taxon>
        <taxon>Chitinophaga</taxon>
    </lineage>
</organism>
<dbReference type="EMBL" id="CP095855">
    <property type="protein sequence ID" value="UPK70742.1"/>
    <property type="molecule type" value="Genomic_DNA"/>
</dbReference>
<reference evidence="1 2" key="1">
    <citation type="submission" date="2022-04" db="EMBL/GenBank/DDBJ databases">
        <title>The arsenic-methylating capacity of Chitinophaga filiformis YT5 during chitin decomposition.</title>
        <authorList>
            <person name="Chen G."/>
            <person name="Liang Y."/>
        </authorList>
    </citation>
    <scope>NUCLEOTIDE SEQUENCE [LARGE SCALE GENOMIC DNA]</scope>
    <source>
        <strain evidence="1 2">YT5</strain>
    </source>
</reference>
<sequence>MPQFHPIPENDVWWGKGFTEWTNVGKAKKLFRNHYQPRVPADLGYYDLRLSEVREAQAEMAREAGIEGFCYWHYWFGNKRRLLERPFNEVLASGNPDFPFCLGWANETWSGIWHGAEKTILIEQLYPGIEDYKAHFYEVLPAFLDKRYLTVDGKPIFFIYRPLQFKEVGVFIELWQKLAQENGLPGIYFVGHTYFSSDIQTILDMGYDAANVIRMHDYERSKKTLPLRMFRRAFGGLRVFDYAKASKHFIGEEEKELNCIPTVIPNWDHSPRSGKRAFILHKATPELFKEHLETAVNTIKHKPAQHRIAFVKSWNEWAEGNYLEPDIVYGKKFLDAIREVVGNKKNA</sequence>
<dbReference type="PANTHER" id="PTHR41244:SF1">
    <property type="entry name" value="GLYCOSYLTRANSFERASE"/>
    <property type="match status" value="1"/>
</dbReference>
<evidence type="ECO:0000313" key="1">
    <source>
        <dbReference type="EMBL" id="UPK70742.1"/>
    </source>
</evidence>
<evidence type="ECO:0000313" key="2">
    <source>
        <dbReference type="Proteomes" id="UP000830198"/>
    </source>
</evidence>
<name>A0ABY4I4F5_CHIFI</name>
<protein>
    <submittedName>
        <fullName evidence="1">Glycoside hydrolase family 99-like domain-containing protein</fullName>
    </submittedName>
</protein>
<gene>
    <name evidence="1" type="ORF">MYF79_05450</name>
</gene>
<accession>A0ABY4I4F5</accession>
<dbReference type="Proteomes" id="UP000830198">
    <property type="component" value="Chromosome"/>
</dbReference>
<proteinExistence type="predicted"/>
<keyword evidence="2" id="KW-1185">Reference proteome</keyword>
<dbReference type="CDD" id="cd11579">
    <property type="entry name" value="Glyco_tran_WbsX"/>
    <property type="match status" value="1"/>
</dbReference>
<dbReference type="InterPro" id="IPR032719">
    <property type="entry name" value="WbsX"/>
</dbReference>
<dbReference type="Pfam" id="PF14307">
    <property type="entry name" value="Glyco_tran_WbsX"/>
    <property type="match status" value="1"/>
</dbReference>
<dbReference type="Gene3D" id="3.20.20.80">
    <property type="entry name" value="Glycosidases"/>
    <property type="match status" value="1"/>
</dbReference>